<sequence length="108" mass="13104">MAGSDLDAYWRPPRTCEDYWSEFRHCKSLWNRFHNYYTFGTSPTCGQWKEDYANCKEWEKSNSTQAKEALRQSERHRVAEQKKFTPVWELRKEPPRDWHMPLNQGKDS</sequence>
<evidence type="ECO:0000256" key="3">
    <source>
        <dbReference type="ARBA" id="ARBA00044072"/>
    </source>
</evidence>
<dbReference type="PANTHER" id="PTHR28052">
    <property type="entry name" value="UPF0545 PROTEIN C22ORF39"/>
    <property type="match status" value="1"/>
</dbReference>
<dbReference type="Proteomes" id="UP001591681">
    <property type="component" value="Unassembled WGS sequence"/>
</dbReference>
<dbReference type="PANTHER" id="PTHR28052:SF1">
    <property type="entry name" value="UPF0545 PROTEIN C22ORF39"/>
    <property type="match status" value="1"/>
</dbReference>
<comment type="subcellular location">
    <subcellularLocation>
        <location evidence="2">Synaptic cleft</location>
    </subcellularLocation>
</comment>
<dbReference type="EMBL" id="JBHFQA010000010">
    <property type="protein sequence ID" value="KAL2092553.1"/>
    <property type="molecule type" value="Genomic_DNA"/>
</dbReference>
<evidence type="ECO:0000256" key="2">
    <source>
        <dbReference type="ARBA" id="ARBA00043942"/>
    </source>
</evidence>
<gene>
    <name evidence="5" type="ORF">ACEWY4_012351</name>
</gene>
<accession>A0ABD1K0U6</accession>
<proteinExistence type="inferred from homology"/>
<dbReference type="AlphaFoldDB" id="A0ABD1K0U6"/>
<dbReference type="Pfam" id="PF11326">
    <property type="entry name" value="PANTS-like"/>
    <property type="match status" value="1"/>
</dbReference>
<evidence type="ECO:0000256" key="4">
    <source>
        <dbReference type="ARBA" id="ARBA00044235"/>
    </source>
</evidence>
<comment type="similarity">
    <text evidence="1">Belongs to the UPF0545 family.</text>
</comment>
<evidence type="ECO:0000313" key="6">
    <source>
        <dbReference type="Proteomes" id="UP001591681"/>
    </source>
</evidence>
<dbReference type="InterPro" id="IPR021475">
    <property type="entry name" value="Pants/Emi1-like"/>
</dbReference>
<protein>
    <recommendedName>
        <fullName evidence="3">Synaptic plasticity regulator PANTS</fullName>
    </recommendedName>
    <alternativeName>
        <fullName evidence="4">Plasticity-associated neural transcript short</fullName>
    </alternativeName>
</protein>
<comment type="caution">
    <text evidence="5">The sequence shown here is derived from an EMBL/GenBank/DDBJ whole genome shotgun (WGS) entry which is preliminary data.</text>
</comment>
<reference evidence="5 6" key="1">
    <citation type="submission" date="2024-09" db="EMBL/GenBank/DDBJ databases">
        <title>A chromosome-level genome assembly of Gray's grenadier anchovy, Coilia grayii.</title>
        <authorList>
            <person name="Fu Z."/>
        </authorList>
    </citation>
    <scope>NUCLEOTIDE SEQUENCE [LARGE SCALE GENOMIC DNA]</scope>
    <source>
        <strain evidence="5">G4</strain>
        <tissue evidence="5">Muscle</tissue>
    </source>
</reference>
<dbReference type="GO" id="GO:0043083">
    <property type="term" value="C:synaptic cleft"/>
    <property type="evidence" value="ECO:0007669"/>
    <property type="project" value="UniProtKB-SubCell"/>
</dbReference>
<evidence type="ECO:0000256" key="1">
    <source>
        <dbReference type="ARBA" id="ARBA00006412"/>
    </source>
</evidence>
<evidence type="ECO:0000313" key="5">
    <source>
        <dbReference type="EMBL" id="KAL2092553.1"/>
    </source>
</evidence>
<name>A0ABD1K0U6_9TELE</name>
<organism evidence="5 6">
    <name type="scientific">Coilia grayii</name>
    <name type="common">Gray's grenadier anchovy</name>
    <dbReference type="NCBI Taxonomy" id="363190"/>
    <lineage>
        <taxon>Eukaryota</taxon>
        <taxon>Metazoa</taxon>
        <taxon>Chordata</taxon>
        <taxon>Craniata</taxon>
        <taxon>Vertebrata</taxon>
        <taxon>Euteleostomi</taxon>
        <taxon>Actinopterygii</taxon>
        <taxon>Neopterygii</taxon>
        <taxon>Teleostei</taxon>
        <taxon>Clupei</taxon>
        <taxon>Clupeiformes</taxon>
        <taxon>Clupeoidei</taxon>
        <taxon>Engraulidae</taxon>
        <taxon>Coilinae</taxon>
        <taxon>Coilia</taxon>
    </lineage>
</organism>
<keyword evidence="6" id="KW-1185">Reference proteome</keyword>